<keyword evidence="1" id="KW-0805">Transcription regulation</keyword>
<organism evidence="5 6">
    <name type="scientific">Flavonifractor plautii</name>
    <name type="common">Fusobacterium plautii</name>
    <dbReference type="NCBI Taxonomy" id="292800"/>
    <lineage>
        <taxon>Bacteria</taxon>
        <taxon>Bacillati</taxon>
        <taxon>Bacillota</taxon>
        <taxon>Clostridia</taxon>
        <taxon>Eubacteriales</taxon>
        <taxon>Oscillospiraceae</taxon>
        <taxon>Flavonifractor</taxon>
    </lineage>
</organism>
<dbReference type="EMBL" id="WKPR01000014">
    <property type="protein sequence ID" value="MSB20566.1"/>
    <property type="molecule type" value="Genomic_DNA"/>
</dbReference>
<keyword evidence="3" id="KW-0804">Transcription</keyword>
<comment type="caution">
    <text evidence="5">The sequence shown here is derived from an EMBL/GenBank/DDBJ whole genome shotgun (WGS) entry which is preliminary data.</text>
</comment>
<dbReference type="PROSITE" id="PS50943">
    <property type="entry name" value="HTH_CROC1"/>
    <property type="match status" value="1"/>
</dbReference>
<feature type="domain" description="HTH cro/C1-type" evidence="4">
    <location>
        <begin position="21"/>
        <end position="76"/>
    </location>
</feature>
<dbReference type="Gene3D" id="1.10.260.40">
    <property type="entry name" value="lambda repressor-like DNA-binding domains"/>
    <property type="match status" value="1"/>
</dbReference>
<sequence>MARSIYTEQEAQFLKNIGYRVQFFRKKAGLSQEELAERCGMSYSTISHIESTSPYPMSIVALYRIANVLGISPYQLLRFD</sequence>
<evidence type="ECO:0000256" key="3">
    <source>
        <dbReference type="ARBA" id="ARBA00023163"/>
    </source>
</evidence>
<dbReference type="Proteomes" id="UP000434475">
    <property type="component" value="Unassembled WGS sequence"/>
</dbReference>
<evidence type="ECO:0000256" key="2">
    <source>
        <dbReference type="ARBA" id="ARBA00023125"/>
    </source>
</evidence>
<dbReference type="GO" id="GO:0003677">
    <property type="term" value="F:DNA binding"/>
    <property type="evidence" value="ECO:0007669"/>
    <property type="project" value="UniProtKB-KW"/>
</dbReference>
<dbReference type="PANTHER" id="PTHR46797:SF23">
    <property type="entry name" value="HTH-TYPE TRANSCRIPTIONAL REGULATOR SUTR"/>
    <property type="match status" value="1"/>
</dbReference>
<dbReference type="AlphaFoldDB" id="A0A6I2R5U7"/>
<evidence type="ECO:0000256" key="1">
    <source>
        <dbReference type="ARBA" id="ARBA00023015"/>
    </source>
</evidence>
<dbReference type="PANTHER" id="PTHR46797">
    <property type="entry name" value="HTH-TYPE TRANSCRIPTIONAL REGULATOR"/>
    <property type="match status" value="1"/>
</dbReference>
<evidence type="ECO:0000313" key="5">
    <source>
        <dbReference type="EMBL" id="MSB20566.1"/>
    </source>
</evidence>
<dbReference type="InterPro" id="IPR001387">
    <property type="entry name" value="Cro/C1-type_HTH"/>
</dbReference>
<keyword evidence="2" id="KW-0238">DNA-binding</keyword>
<dbReference type="InterPro" id="IPR010982">
    <property type="entry name" value="Lambda_DNA-bd_dom_sf"/>
</dbReference>
<dbReference type="Pfam" id="PF01381">
    <property type="entry name" value="HTH_3"/>
    <property type="match status" value="1"/>
</dbReference>
<dbReference type="RefSeq" id="WP_024722958.1">
    <property type="nucleotide sequence ID" value="NZ_BAABZG010000001.1"/>
</dbReference>
<name>A0A6I2R5U7_FLAPL</name>
<dbReference type="SUPFAM" id="SSF47413">
    <property type="entry name" value="lambda repressor-like DNA-binding domains"/>
    <property type="match status" value="1"/>
</dbReference>
<dbReference type="CDD" id="cd00093">
    <property type="entry name" value="HTH_XRE"/>
    <property type="match status" value="1"/>
</dbReference>
<dbReference type="InterPro" id="IPR050807">
    <property type="entry name" value="TransReg_Diox_bact_type"/>
</dbReference>
<proteinExistence type="predicted"/>
<evidence type="ECO:0000313" key="6">
    <source>
        <dbReference type="Proteomes" id="UP000434475"/>
    </source>
</evidence>
<evidence type="ECO:0000259" key="4">
    <source>
        <dbReference type="PROSITE" id="PS50943"/>
    </source>
</evidence>
<accession>A0A6I2R5U7</accession>
<reference evidence="5 6" key="1">
    <citation type="journal article" date="2019" name="Nat. Med.">
        <title>A library of human gut bacterial isolates paired with longitudinal multiomics data enables mechanistic microbiome research.</title>
        <authorList>
            <person name="Poyet M."/>
            <person name="Groussin M."/>
            <person name="Gibbons S.M."/>
            <person name="Avila-Pacheco J."/>
            <person name="Jiang X."/>
            <person name="Kearney S.M."/>
            <person name="Perrotta A.R."/>
            <person name="Berdy B."/>
            <person name="Zhao S."/>
            <person name="Lieberman T.D."/>
            <person name="Swanson P.K."/>
            <person name="Smith M."/>
            <person name="Roesemann S."/>
            <person name="Alexander J.E."/>
            <person name="Rich S.A."/>
            <person name="Livny J."/>
            <person name="Vlamakis H."/>
            <person name="Clish C."/>
            <person name="Bullock K."/>
            <person name="Deik A."/>
            <person name="Scott J."/>
            <person name="Pierce K.A."/>
            <person name="Xavier R.J."/>
            <person name="Alm E.J."/>
        </authorList>
    </citation>
    <scope>NUCLEOTIDE SEQUENCE [LARGE SCALE GENOMIC DNA]</scope>
    <source>
        <strain evidence="5 6">BIOML-A2</strain>
    </source>
</reference>
<dbReference type="SMART" id="SM00530">
    <property type="entry name" value="HTH_XRE"/>
    <property type="match status" value="1"/>
</dbReference>
<dbReference type="GO" id="GO:0005829">
    <property type="term" value="C:cytosol"/>
    <property type="evidence" value="ECO:0007669"/>
    <property type="project" value="TreeGrafter"/>
</dbReference>
<gene>
    <name evidence="5" type="ORF">GKE97_13710</name>
</gene>
<protein>
    <submittedName>
        <fullName evidence="5">Helix-turn-helix domain-containing protein</fullName>
    </submittedName>
</protein>
<dbReference type="GO" id="GO:0003700">
    <property type="term" value="F:DNA-binding transcription factor activity"/>
    <property type="evidence" value="ECO:0007669"/>
    <property type="project" value="TreeGrafter"/>
</dbReference>